<evidence type="ECO:0000256" key="6">
    <source>
        <dbReference type="ARBA" id="ARBA00022737"/>
    </source>
</evidence>
<dbReference type="Pfam" id="PF04650">
    <property type="entry name" value="YSIRK_signal"/>
    <property type="match status" value="1"/>
</dbReference>
<feature type="active site" description="Charge relay system" evidence="9 10">
    <location>
        <position position="207"/>
    </location>
</feature>
<dbReference type="EC" id="3.4.21.110" evidence="20"/>
<keyword evidence="12" id="KW-0175">Coiled coil</keyword>
<feature type="domain" description="YSIRK Gram-positive signal peptide" evidence="17">
    <location>
        <begin position="2"/>
        <end position="25"/>
    </location>
</feature>
<feature type="domain" description="PA" evidence="16">
    <location>
        <begin position="459"/>
        <end position="533"/>
    </location>
</feature>
<keyword evidence="21" id="KW-1185">Reference proteome</keyword>
<name>A0A1Q8EBD6_STRAI</name>
<dbReference type="RefSeq" id="WP_075099855.1">
    <property type="nucleotide sequence ID" value="NZ_MSJL01000053.1"/>
</dbReference>
<feature type="coiled-coil region" evidence="12">
    <location>
        <begin position="1403"/>
        <end position="1430"/>
    </location>
</feature>
<reference evidence="19" key="1">
    <citation type="submission" date="2016-12" db="EMBL/GenBank/DDBJ databases">
        <authorList>
            <person name="Song W.-J."/>
            <person name="Kurnit D.M."/>
        </authorList>
    </citation>
    <scope>NUCLEOTIDE SEQUENCE [LARGE SCALE GENOMIC DNA]</scope>
    <source>
        <strain evidence="19">ATCC 51725</strain>
    </source>
</reference>
<dbReference type="InterPro" id="IPR036852">
    <property type="entry name" value="Peptidase_S8/S53_dom_sf"/>
</dbReference>
<evidence type="ECO:0000259" key="15">
    <source>
        <dbReference type="Pfam" id="PF00082"/>
    </source>
</evidence>
<dbReference type="SUPFAM" id="SSF46997">
    <property type="entry name" value="Bacterial immunoglobulin/albumin-binding domains"/>
    <property type="match status" value="2"/>
</dbReference>
<dbReference type="Gene3D" id="1.20.5.420">
    <property type="entry name" value="Immunoglobulin FC, subunit C"/>
    <property type="match status" value="2"/>
</dbReference>
<feature type="region of interest" description="Disordered" evidence="13">
    <location>
        <begin position="1573"/>
        <end position="1606"/>
    </location>
</feature>
<dbReference type="InterPro" id="IPR015500">
    <property type="entry name" value="Peptidase_S8_subtilisin-rel"/>
</dbReference>
<dbReference type="SUPFAM" id="SSF52025">
    <property type="entry name" value="PA domain"/>
    <property type="match status" value="1"/>
</dbReference>
<dbReference type="SUPFAM" id="SSF52743">
    <property type="entry name" value="Subtilisin-like"/>
    <property type="match status" value="1"/>
</dbReference>
<feature type="region of interest" description="Disordered" evidence="13">
    <location>
        <begin position="123"/>
        <end position="180"/>
    </location>
</feature>
<dbReference type="EMBL" id="MSJL01000053">
    <property type="protein sequence ID" value="OLF49109.1"/>
    <property type="molecule type" value="Genomic_DNA"/>
</dbReference>
<evidence type="ECO:0000256" key="5">
    <source>
        <dbReference type="ARBA" id="ARBA00022729"/>
    </source>
</evidence>
<evidence type="ECO:0000313" key="19">
    <source>
        <dbReference type="EMBL" id="OLF49109.1"/>
    </source>
</evidence>
<dbReference type="InterPro" id="IPR023828">
    <property type="entry name" value="Peptidase_S8_Ser-AS"/>
</dbReference>
<feature type="domain" description="Peptidase S8/S53" evidence="15">
    <location>
        <begin position="198"/>
        <end position="659"/>
    </location>
</feature>
<keyword evidence="7 10" id="KW-0378">Hydrolase</keyword>
<dbReference type="GO" id="GO:0006508">
    <property type="term" value="P:proteolysis"/>
    <property type="evidence" value="ECO:0007669"/>
    <property type="project" value="UniProtKB-KW"/>
</dbReference>
<dbReference type="InterPro" id="IPR022398">
    <property type="entry name" value="Peptidase_S8_His-AS"/>
</dbReference>
<dbReference type="PROSITE" id="PS00137">
    <property type="entry name" value="SUBTILASE_HIS"/>
    <property type="match status" value="1"/>
</dbReference>
<keyword evidence="4 10" id="KW-0645">Protease</keyword>
<dbReference type="PANTHER" id="PTHR43806">
    <property type="entry name" value="PEPTIDASE S8"/>
    <property type="match status" value="1"/>
</dbReference>
<dbReference type="InterPro" id="IPR023827">
    <property type="entry name" value="Peptidase_S8_Asp-AS"/>
</dbReference>
<feature type="domain" description="C5a peptidase/Subtilisin-like protease SBT2-like Fn3-like" evidence="18">
    <location>
        <begin position="682"/>
        <end position="791"/>
    </location>
</feature>
<dbReference type="Gene3D" id="1.20.120.1850">
    <property type="entry name" value="Ebh helix bundles repeating unit (S and A modules)"/>
    <property type="match status" value="1"/>
</dbReference>
<dbReference type="EMBL" id="UHEN01000001">
    <property type="protein sequence ID" value="SUN04979.1"/>
    <property type="molecule type" value="Genomic_DNA"/>
</dbReference>
<keyword evidence="8 10" id="KW-0720">Serine protease</keyword>
<dbReference type="Gene3D" id="2.60.40.10">
    <property type="entry name" value="Immunoglobulins"/>
    <property type="match status" value="1"/>
</dbReference>
<dbReference type="Gene3D" id="3.40.50.200">
    <property type="entry name" value="Peptidase S8/S53 domain"/>
    <property type="match status" value="1"/>
</dbReference>
<evidence type="ECO:0000256" key="9">
    <source>
        <dbReference type="PIRSR" id="PIRSR615500-1"/>
    </source>
</evidence>
<keyword evidence="5" id="KW-0732">Signal</keyword>
<feature type="transmembrane region" description="Helical" evidence="14">
    <location>
        <begin position="1654"/>
        <end position="1671"/>
    </location>
</feature>
<evidence type="ECO:0000259" key="16">
    <source>
        <dbReference type="Pfam" id="PF02225"/>
    </source>
</evidence>
<dbReference type="CDD" id="cd07475">
    <property type="entry name" value="Peptidases_S8_C5a_Peptidase"/>
    <property type="match status" value="1"/>
</dbReference>
<evidence type="ECO:0000256" key="13">
    <source>
        <dbReference type="SAM" id="MobiDB-lite"/>
    </source>
</evidence>
<reference evidence="21" key="2">
    <citation type="submission" date="2016-12" db="EMBL/GenBank/DDBJ databases">
        <authorList>
            <person name="Gulvik C.A."/>
        </authorList>
    </citation>
    <scope>NUCLEOTIDE SEQUENCE [LARGE SCALE GENOMIC DNA]</scope>
    <source>
        <strain evidence="21">ATCC 51725</strain>
    </source>
</reference>
<dbReference type="InterPro" id="IPR009063">
    <property type="entry name" value="Ig/albumin-bd_sf"/>
</dbReference>
<dbReference type="InterPro" id="IPR050131">
    <property type="entry name" value="Peptidase_S8_subtilisin-like"/>
</dbReference>
<feature type="active site" description="Charge relay system" evidence="9 10">
    <location>
        <position position="273"/>
    </location>
</feature>
<dbReference type="Pfam" id="PF02225">
    <property type="entry name" value="PA"/>
    <property type="match status" value="1"/>
</dbReference>
<dbReference type="InterPro" id="IPR003137">
    <property type="entry name" value="PA_domain"/>
</dbReference>
<feature type="coiled-coil region" evidence="12">
    <location>
        <begin position="1301"/>
        <end position="1328"/>
    </location>
</feature>
<evidence type="ECO:0000256" key="12">
    <source>
        <dbReference type="SAM" id="Coils"/>
    </source>
</evidence>
<gene>
    <name evidence="20" type="primary">prtS</name>
    <name evidence="19" type="ORF">BU200_09130</name>
    <name evidence="20" type="ORF">NCTC12957_00078</name>
</gene>
<dbReference type="InterPro" id="IPR000209">
    <property type="entry name" value="Peptidase_S8/S53_dom"/>
</dbReference>
<dbReference type="GO" id="GO:0016020">
    <property type="term" value="C:membrane"/>
    <property type="evidence" value="ECO:0007669"/>
    <property type="project" value="InterPro"/>
</dbReference>
<keyword evidence="3" id="KW-0964">Secreted</keyword>
<dbReference type="Proteomes" id="UP000255213">
    <property type="component" value="Unassembled WGS sequence"/>
</dbReference>
<dbReference type="GO" id="GO:0004252">
    <property type="term" value="F:serine-type endopeptidase activity"/>
    <property type="evidence" value="ECO:0007669"/>
    <property type="project" value="UniProtKB-UniRule"/>
</dbReference>
<keyword evidence="2" id="KW-0134">Cell wall</keyword>
<comment type="similarity">
    <text evidence="1 10 11">Belongs to the peptidase S8 family.</text>
</comment>
<dbReference type="Pfam" id="PF06280">
    <property type="entry name" value="fn3_5"/>
    <property type="match status" value="1"/>
</dbReference>
<evidence type="ECO:0000256" key="7">
    <source>
        <dbReference type="ARBA" id="ARBA00022801"/>
    </source>
</evidence>
<evidence type="ECO:0000256" key="8">
    <source>
        <dbReference type="ARBA" id="ARBA00022825"/>
    </source>
</evidence>
<dbReference type="PROSITE" id="PS51892">
    <property type="entry name" value="SUBTILASE"/>
    <property type="match status" value="1"/>
</dbReference>
<organism evidence="19 21">
    <name type="scientific">Streptococcus acidominimus</name>
    <dbReference type="NCBI Taxonomy" id="1326"/>
    <lineage>
        <taxon>Bacteria</taxon>
        <taxon>Bacillati</taxon>
        <taxon>Bacillota</taxon>
        <taxon>Bacilli</taxon>
        <taxon>Lactobacillales</taxon>
        <taxon>Streptococcaceae</taxon>
        <taxon>Streptococcus</taxon>
    </lineage>
</organism>
<dbReference type="PROSITE" id="PS00136">
    <property type="entry name" value="SUBTILASE_ASP"/>
    <property type="match status" value="1"/>
</dbReference>
<evidence type="ECO:0000313" key="21">
    <source>
        <dbReference type="Proteomes" id="UP000186437"/>
    </source>
</evidence>
<dbReference type="InterPro" id="IPR046450">
    <property type="entry name" value="PA_dom_sf"/>
</dbReference>
<feature type="active site" description="Charge relay system" evidence="9 10">
    <location>
        <position position="598"/>
    </location>
</feature>
<keyword evidence="6" id="KW-0677">Repeat</keyword>
<evidence type="ECO:0000313" key="20">
    <source>
        <dbReference type="EMBL" id="SUN04979.1"/>
    </source>
</evidence>
<evidence type="ECO:0000313" key="22">
    <source>
        <dbReference type="Proteomes" id="UP000255213"/>
    </source>
</evidence>
<keyword evidence="14" id="KW-0472">Membrane</keyword>
<sequence>MKKEHFSLRKYKLGLVSVMLGIAMFSVTGPVLAEERQVSSQGGVAESGLVIENHDEEGQDASTIVEDLAPQTDKEIPEKAIAGNVVSTPVTPAAPEETVSAPVAPTEAEEAVSAPIAPTVVEEAVSASSTPTAAGETVSAPSTTIISEHPTLSIPTESKESLPAPAGVEKQAQAAEPLSDSSNQIIHVPAVWKDGYKGQGMVVAVIDSGLDVEHDVLQLTDVSKAKYSDQASFEAVKKSAGINYGKWYSDKVIFAHNYMDSNSDIKEKDEGSHGMHVSGIAVGNPTKLDSSGEYIYGVAPEAQLIFMRVFSDTKPGTNASIYVRAIEDAVKLGADSINLSLGGANGSLINAGSALDAAIERAKKAGVIVVIAAGNDGTFGSGHANPLAENPDYGLVANPSTASGAISVASYNNSTITSEMVSMIPSDASPEKKVPVIVSETAKEFEVGKAYEYIYAGLGKEADLNSIDLTGKIALIKRGEITFVDKINNAKAKGAVGVVIFNNQEGANISMSLDAASKEIPSAFISLEAGEELLKGNYQLQFNKHMGMVPNPNAKELSDFSSWGLSVDGELKPDIAAPGGGIYSAINNGKYDSKNGTSMATPHVAGVAVLLKQYLINKFPTKTPEELERLIKHLMMSTATPHFNEETKAYTSPRQQGAGLVNTHAATTKDLYVTGKNDYASISLGNVDSKFRLSLLLHNISDQAKTLTYVTELTTDTVVDGRITLAPRFLDQIKGETITVQANSSKEITIDVDASRFHEELLKEMPNGYYLEGFVRFLDADNQEAVSIPYVGFKGEWQNLPILEKSIYDLLKENQNGFYFERTGDGIAAGNSDATALVTDASEYVHSRNARSDRDIMILGSQLGLKGSALLQLDKTGNIRLAFSPNGDENQDFIALKGVFLRNYRNLVASVYAADDTSLSNPLWQSVGVEGDKNYYSGDERNPKSTIVSETVWTGVDQNGVDLPDGDYQYVVRYFPMVPGAKDQMIQFNVRLDRQSPEITTGIYDESTRTFRPRPVIEKGGSGIRSEQVFYISKDKKGKGYTVGTLKRNGKRIYFDNKVFVTPNDDGSYTLPSQVDLKDLYYAVEDHAGNREEVSLVEIISQDNQSGRLRIGLKDADQLAPITSRYSYVIRDAANNVVETNLTPSGSISLPFGDYTVELLSYDQDYLKLVSQTIIPVQIGESNSYQTLDFLVRPLTWSPVDVQFNQAIPETATVSLVDADGRVFVLPLAKYLANGYGKDLPTGTYKLHINLPAGVEILEDLKEVEVVANRNNHLALTISDKRDLLDLIEQLKSLPEQPAYFNASESKVADYENVLANAQAAVGEKTNQETLDQLRKDLTQAWKALDGQATDLTKLTATLGVYQNLIASPTYYNASKETKNLYDTAYRMGQLLIAKENVTQKEADAHLQQLQQAQQALDGKETDVAALEQLVQKDDNWRKTAANYLFASEVKKEKYEQALAAAQAVLNNPQASQEQVDSALAQLEKAIEELDGRAGNQAALQNLVAIQPAFQATASRYLYATAPSLALYTQALVAAQSILGQELVSQEEVDLAFAVLQGAIAQLDGVEPPKVVADQKRPEKQVGNPSIGNLQLRPVRTPDPAPTSSKLQEEPLLVQAPTSKSVSIVEVVDIGKSTHHRTERSLPATGSKALEGQFIWLTFLFTSGLLLTISLPSKRKDIKNR</sequence>
<dbReference type="CDD" id="cd02133">
    <property type="entry name" value="PA_C5a_like"/>
    <property type="match status" value="1"/>
</dbReference>
<reference evidence="20 22" key="3">
    <citation type="submission" date="2018-06" db="EMBL/GenBank/DDBJ databases">
        <authorList>
            <consortium name="Pathogen Informatics"/>
            <person name="Doyle S."/>
        </authorList>
    </citation>
    <scope>NUCLEOTIDE SEQUENCE [LARGE SCALE GENOMIC DNA]</scope>
    <source>
        <strain evidence="20 22">NCTC12957</strain>
    </source>
</reference>
<dbReference type="Proteomes" id="UP000186437">
    <property type="component" value="Unassembled WGS sequence"/>
</dbReference>
<dbReference type="Gene3D" id="3.50.30.30">
    <property type="match status" value="1"/>
</dbReference>
<evidence type="ECO:0000256" key="11">
    <source>
        <dbReference type="RuleBase" id="RU003355"/>
    </source>
</evidence>
<dbReference type="Gene3D" id="2.60.40.1710">
    <property type="entry name" value="Subtilisin-like superfamily"/>
    <property type="match status" value="1"/>
</dbReference>
<protein>
    <submittedName>
        <fullName evidence="20">SubtilisiN-like serine protease</fullName>
        <ecNumber evidence="20">3.4.21.110</ecNumber>
    </submittedName>
</protein>
<evidence type="ECO:0000256" key="3">
    <source>
        <dbReference type="ARBA" id="ARBA00022525"/>
    </source>
</evidence>
<evidence type="ECO:0000259" key="18">
    <source>
        <dbReference type="Pfam" id="PF06280"/>
    </source>
</evidence>
<dbReference type="InterPro" id="IPR013783">
    <property type="entry name" value="Ig-like_fold"/>
</dbReference>
<dbReference type="PROSITE" id="PS00138">
    <property type="entry name" value="SUBTILASE_SER"/>
    <property type="match status" value="1"/>
</dbReference>
<evidence type="ECO:0000256" key="1">
    <source>
        <dbReference type="ARBA" id="ARBA00011073"/>
    </source>
</evidence>
<evidence type="ECO:0000256" key="10">
    <source>
        <dbReference type="PROSITE-ProRule" id="PRU01240"/>
    </source>
</evidence>
<dbReference type="PANTHER" id="PTHR43806:SF11">
    <property type="entry name" value="CEREVISIN-RELATED"/>
    <property type="match status" value="1"/>
</dbReference>
<evidence type="ECO:0000256" key="14">
    <source>
        <dbReference type="SAM" id="Phobius"/>
    </source>
</evidence>
<dbReference type="InterPro" id="IPR010435">
    <property type="entry name" value="C5a/SBT2-like_Fn3"/>
</dbReference>
<evidence type="ECO:0000256" key="2">
    <source>
        <dbReference type="ARBA" id="ARBA00022512"/>
    </source>
</evidence>
<accession>A0A1Q8EBD6</accession>
<proteinExistence type="inferred from homology"/>
<evidence type="ECO:0000259" key="17">
    <source>
        <dbReference type="Pfam" id="PF04650"/>
    </source>
</evidence>
<dbReference type="InterPro" id="IPR005877">
    <property type="entry name" value="YSIRK_signal_dom"/>
</dbReference>
<dbReference type="Pfam" id="PF07554">
    <property type="entry name" value="FIVAR"/>
    <property type="match status" value="4"/>
</dbReference>
<dbReference type="PRINTS" id="PR00723">
    <property type="entry name" value="SUBTILISIN"/>
</dbReference>
<evidence type="ECO:0000256" key="4">
    <source>
        <dbReference type="ARBA" id="ARBA00022670"/>
    </source>
</evidence>
<keyword evidence="14" id="KW-1133">Transmembrane helix</keyword>
<dbReference type="Pfam" id="PF00082">
    <property type="entry name" value="Peptidase_S8"/>
    <property type="match status" value="1"/>
</dbReference>
<dbReference type="NCBIfam" id="TIGR01168">
    <property type="entry name" value="YSIRK_signal"/>
    <property type="match status" value="1"/>
</dbReference>
<dbReference type="InterPro" id="IPR034216">
    <property type="entry name" value="C5a_Peptidase"/>
</dbReference>
<keyword evidence="14" id="KW-0812">Transmembrane</keyword>